<evidence type="ECO:0000313" key="3">
    <source>
        <dbReference type="Proteomes" id="UP000324646"/>
    </source>
</evidence>
<dbReference type="Pfam" id="PF08955">
    <property type="entry name" value="BofC_C"/>
    <property type="match status" value="1"/>
</dbReference>
<dbReference type="InterPro" id="IPR015050">
    <property type="entry name" value="BofC_C"/>
</dbReference>
<keyword evidence="3" id="KW-1185">Reference proteome</keyword>
<evidence type="ECO:0000259" key="1">
    <source>
        <dbReference type="Pfam" id="PF08955"/>
    </source>
</evidence>
<name>A0A5C0SGI0_CRATE</name>
<dbReference type="KEGG" id="crs:FQB35_06550"/>
<feature type="domain" description="Bypass of forespore C C-terminal" evidence="1">
    <location>
        <begin position="55"/>
        <end position="116"/>
    </location>
</feature>
<dbReference type="AlphaFoldDB" id="A0A5C0SGI0"/>
<evidence type="ECO:0000313" key="2">
    <source>
        <dbReference type="EMBL" id="QEK12059.1"/>
    </source>
</evidence>
<dbReference type="RefSeq" id="WP_148809214.1">
    <property type="nucleotide sequence ID" value="NZ_CP042243.1"/>
</dbReference>
<protein>
    <recommendedName>
        <fullName evidence="1">Bypass of forespore C C-terminal domain-containing protein</fullName>
    </recommendedName>
</protein>
<accession>A0A5C0SGI0</accession>
<dbReference type="Proteomes" id="UP000324646">
    <property type="component" value="Chromosome"/>
</dbReference>
<dbReference type="EMBL" id="CP042243">
    <property type="protein sequence ID" value="QEK12059.1"/>
    <property type="molecule type" value="Genomic_DNA"/>
</dbReference>
<gene>
    <name evidence="2" type="ORF">FQB35_06550</name>
</gene>
<sequence length="117" mass="13917">MFTKKSKLPSELVGKSFDEVKTYLRENYGEWRIRECNKYKVELYKITDKIPPNYYVAKEYNGYIAIFRVNEEGKSVLIEQTEIPISSLSDMDLQYIKQGIIRKERDEINQILEDYSS</sequence>
<proteinExistence type="predicted"/>
<dbReference type="OrthoDB" id="2082016at2"/>
<reference evidence="2 3" key="1">
    <citation type="submission" date="2019-07" db="EMBL/GenBank/DDBJ databases">
        <title>Complete genome of Crassaminicella thermophila SY095.</title>
        <authorList>
            <person name="Li X."/>
        </authorList>
    </citation>
    <scope>NUCLEOTIDE SEQUENCE [LARGE SCALE GENOMIC DNA]</scope>
    <source>
        <strain evidence="2 3">SY095</strain>
    </source>
</reference>
<organism evidence="2 3">
    <name type="scientific">Crassaminicella thermophila</name>
    <dbReference type="NCBI Taxonomy" id="2599308"/>
    <lineage>
        <taxon>Bacteria</taxon>
        <taxon>Bacillati</taxon>
        <taxon>Bacillota</taxon>
        <taxon>Clostridia</taxon>
        <taxon>Eubacteriales</taxon>
        <taxon>Clostridiaceae</taxon>
        <taxon>Crassaminicella</taxon>
    </lineage>
</organism>